<dbReference type="InterPro" id="IPR002731">
    <property type="entry name" value="ATPase_BadF"/>
</dbReference>
<proteinExistence type="predicted"/>
<keyword evidence="3" id="KW-1185">Reference proteome</keyword>
<feature type="domain" description="ATPase BadF/BadG/BcrA/BcrD type" evidence="1">
    <location>
        <begin position="4"/>
        <end position="301"/>
    </location>
</feature>
<dbReference type="Proteomes" id="UP001299068">
    <property type="component" value="Unassembled WGS sequence"/>
</dbReference>
<dbReference type="InterPro" id="IPR043129">
    <property type="entry name" value="ATPase_NBD"/>
</dbReference>
<dbReference type="RefSeq" id="WP_221861410.1">
    <property type="nucleotide sequence ID" value="NZ_JAIKTU010000009.1"/>
</dbReference>
<gene>
    <name evidence="2" type="ORF">K5V21_11760</name>
</gene>
<accession>A0ABS7KZ74</accession>
<dbReference type="PANTHER" id="PTHR43190:SF3">
    <property type="entry name" value="N-ACETYL-D-GLUCOSAMINE KINASE"/>
    <property type="match status" value="1"/>
</dbReference>
<dbReference type="Pfam" id="PF01869">
    <property type="entry name" value="BcrAD_BadFG"/>
    <property type="match status" value="1"/>
</dbReference>
<dbReference type="EMBL" id="JAIKTU010000009">
    <property type="protein sequence ID" value="MBY0756119.1"/>
    <property type="molecule type" value="Genomic_DNA"/>
</dbReference>
<organism evidence="2 3">
    <name type="scientific">Clostridium sardiniense</name>
    <name type="common">Clostridium absonum</name>
    <dbReference type="NCBI Taxonomy" id="29369"/>
    <lineage>
        <taxon>Bacteria</taxon>
        <taxon>Bacillati</taxon>
        <taxon>Bacillota</taxon>
        <taxon>Clostridia</taxon>
        <taxon>Eubacteriales</taxon>
        <taxon>Clostridiaceae</taxon>
        <taxon>Clostridium</taxon>
    </lineage>
</organism>
<evidence type="ECO:0000313" key="3">
    <source>
        <dbReference type="Proteomes" id="UP001299068"/>
    </source>
</evidence>
<protein>
    <submittedName>
        <fullName evidence="2">ATPase</fullName>
    </submittedName>
</protein>
<dbReference type="CDD" id="cd24007">
    <property type="entry name" value="ASKHA_NBD_eukNAGK-like"/>
    <property type="match status" value="1"/>
</dbReference>
<reference evidence="2 3" key="1">
    <citation type="journal article" date="2021" name="Cell Host Microbe">
        <title>in vivo commensal control of Clostridioides difficile virulence.</title>
        <authorList>
            <person name="Girinathan B.P."/>
            <person name="Dibenedetto N."/>
            <person name="Worley J.N."/>
            <person name="Peltier J."/>
            <person name="Arrieta-Ortiz M.L."/>
            <person name="Rupa Christinal Immanuel S."/>
            <person name="Lavin R."/>
            <person name="Delaney M.L."/>
            <person name="Cummins C."/>
            <person name="Hoffmann M."/>
            <person name="Luo Y."/>
            <person name="Gonzalez-Escalona N."/>
            <person name="Allard M."/>
            <person name="Onderdonk A.B."/>
            <person name="Gerber G.K."/>
            <person name="Sonenshein A.L."/>
            <person name="Baliga N."/>
            <person name="Dupuy B."/>
            <person name="Bry L."/>
        </authorList>
    </citation>
    <scope>NUCLEOTIDE SEQUENCE [LARGE SCALE GENOMIC DNA]</scope>
    <source>
        <strain evidence="2 3">DSM 599</strain>
    </source>
</reference>
<dbReference type="SUPFAM" id="SSF53067">
    <property type="entry name" value="Actin-like ATPase domain"/>
    <property type="match status" value="2"/>
</dbReference>
<dbReference type="Gene3D" id="3.30.420.40">
    <property type="match status" value="2"/>
</dbReference>
<sequence length="319" mass="35285">MYYLGVDGGGTKTRYILVDENLNIIKDVERGTIHIHQIGAINLRNELKSALDIIISESNISKNDIEHVFLGVPGYGESKSDKNIIDDIVGDIFKGINYTVGNDAVAGWAAGTGCNDGINIVSGTGSIAYGRNKEGIEARCGGWGPGIGDDGSAYWIALRVINEYTKQKDGRKKKTVLLDIMERELDIKDYFEVVDIVFNRLKFSRTEIASFARIASIAAKEGCRVCNFIFEEAAYNLFLHIRSLSTTLNLKDGFILSYTGGVFKSGGLILDPLKVMLDEDSINCIIKEPEIEPWHGAALMAYTLSGREVPKDYKERFKH</sequence>
<comment type="caution">
    <text evidence="2">The sequence shown here is derived from an EMBL/GenBank/DDBJ whole genome shotgun (WGS) entry which is preliminary data.</text>
</comment>
<dbReference type="PANTHER" id="PTHR43190">
    <property type="entry name" value="N-ACETYL-D-GLUCOSAMINE KINASE"/>
    <property type="match status" value="1"/>
</dbReference>
<evidence type="ECO:0000259" key="1">
    <source>
        <dbReference type="Pfam" id="PF01869"/>
    </source>
</evidence>
<evidence type="ECO:0000313" key="2">
    <source>
        <dbReference type="EMBL" id="MBY0756119.1"/>
    </source>
</evidence>
<name>A0ABS7KZ74_CLOSR</name>
<dbReference type="InterPro" id="IPR052519">
    <property type="entry name" value="Euk-type_GlcNAc_Kinase"/>
</dbReference>